<evidence type="ECO:0000313" key="3">
    <source>
        <dbReference type="Proteomes" id="UP001205311"/>
    </source>
</evidence>
<gene>
    <name evidence="2" type="ORF">LX15_003786</name>
</gene>
<keyword evidence="1" id="KW-0812">Transmembrane</keyword>
<feature type="transmembrane region" description="Helical" evidence="1">
    <location>
        <begin position="78"/>
        <end position="98"/>
    </location>
</feature>
<evidence type="ECO:0000256" key="1">
    <source>
        <dbReference type="SAM" id="Phobius"/>
    </source>
</evidence>
<reference evidence="2 3" key="1">
    <citation type="submission" date="2022-06" db="EMBL/GenBank/DDBJ databases">
        <title>Genomic Encyclopedia of Archaeal and Bacterial Type Strains, Phase II (KMG-II): from individual species to whole genera.</title>
        <authorList>
            <person name="Goeker M."/>
        </authorList>
    </citation>
    <scope>NUCLEOTIDE SEQUENCE [LARGE SCALE GENOMIC DNA]</scope>
    <source>
        <strain evidence="2 3">DSM 40477</strain>
    </source>
</reference>
<feature type="transmembrane region" description="Helical" evidence="1">
    <location>
        <begin position="44"/>
        <end position="66"/>
    </location>
</feature>
<sequence length="99" mass="10418">MPAVSSQSGPENTPQPTDLSQDLRAAGLAALTPLTVGLLLLDGYILLDEVGVVLAVLAAGGALFWWRRRHGRWFPPELSTRALVGVAVVAAVLTAFTIL</sequence>
<evidence type="ECO:0000313" key="2">
    <source>
        <dbReference type="EMBL" id="MCP2260075.1"/>
    </source>
</evidence>
<comment type="caution">
    <text evidence="2">The sequence shown here is derived from an EMBL/GenBank/DDBJ whole genome shotgun (WGS) entry which is preliminary data.</text>
</comment>
<dbReference type="Proteomes" id="UP001205311">
    <property type="component" value="Unassembled WGS sequence"/>
</dbReference>
<keyword evidence="1" id="KW-1133">Transmembrane helix</keyword>
<name>A0ABT1HXF5_STRSD</name>
<keyword evidence="1" id="KW-0472">Membrane</keyword>
<accession>A0ABT1HXF5</accession>
<proteinExistence type="predicted"/>
<dbReference type="EMBL" id="JAMTCP010000023">
    <property type="protein sequence ID" value="MCP2260075.1"/>
    <property type="molecule type" value="Genomic_DNA"/>
</dbReference>
<keyword evidence="3" id="KW-1185">Reference proteome</keyword>
<organism evidence="2 3">
    <name type="scientific">Streptoalloteichus tenebrarius (strain ATCC 17920 / DSM 40477 / JCM 4838 / CBS 697.72 / NBRC 16177 / NCIMB 11028 / NRRL B-12390 / A12253. 1 / ISP 5477)</name>
    <name type="common">Streptomyces tenebrarius</name>
    <dbReference type="NCBI Taxonomy" id="1933"/>
    <lineage>
        <taxon>Bacteria</taxon>
        <taxon>Bacillati</taxon>
        <taxon>Actinomycetota</taxon>
        <taxon>Actinomycetes</taxon>
        <taxon>Pseudonocardiales</taxon>
        <taxon>Pseudonocardiaceae</taxon>
        <taxon>Streptoalloteichus</taxon>
    </lineage>
</organism>
<protein>
    <submittedName>
        <fullName evidence="2">Uncharacterized protein</fullName>
    </submittedName>
</protein>